<dbReference type="Pfam" id="PF07005">
    <property type="entry name" value="SBD_N"/>
    <property type="match status" value="1"/>
</dbReference>
<name>A0ABR7RFD6_9PROT</name>
<dbReference type="GO" id="GO:0016301">
    <property type="term" value="F:kinase activity"/>
    <property type="evidence" value="ECO:0007669"/>
    <property type="project" value="UniProtKB-KW"/>
</dbReference>
<dbReference type="InterPro" id="IPR031475">
    <property type="entry name" value="NBD_C"/>
</dbReference>
<dbReference type="InterPro" id="IPR010737">
    <property type="entry name" value="4-carb_acid_sugar_kinase_N"/>
</dbReference>
<dbReference type="Gene3D" id="3.40.50.10840">
    <property type="entry name" value="Putative sugar-binding, N-terminal domain"/>
    <property type="match status" value="1"/>
</dbReference>
<reference evidence="9 10" key="1">
    <citation type="journal article" date="2013" name="Int. J. Syst. Evol. Microbiol.">
        <title>Roseomonas aerophila sp. nov., isolated from air.</title>
        <authorList>
            <person name="Kim S.J."/>
            <person name="Weon H.Y."/>
            <person name="Ahn J.H."/>
            <person name="Hong S.B."/>
            <person name="Seok S.J."/>
            <person name="Whang K.S."/>
            <person name="Kwon S.W."/>
        </authorList>
    </citation>
    <scope>NUCLEOTIDE SEQUENCE [LARGE SCALE GENOMIC DNA]</scope>
    <source>
        <strain evidence="9 10">NBRC 108923</strain>
    </source>
</reference>
<dbReference type="RefSeq" id="WP_187782453.1">
    <property type="nucleotide sequence ID" value="NZ_JACTVA010000001.1"/>
</dbReference>
<dbReference type="InterPro" id="IPR037051">
    <property type="entry name" value="4-carb_acid_sugar_kinase_N_sf"/>
</dbReference>
<sequence>MTAPEYGWFGDDFTGATDTLAELAARGMRALLFLGLPDAARLERAGALDAVGIAGATRTMAPDAMAAALRPAGAFFRALGVRLMHYKCCSTFDSAPQVGNLAAAMAALAPGFPHGFRPVIGGQPNLGRYLLFANLFAAAGTGGAVHRIDRHPTMSRHPVTPMGEADLRLHLAAQGLTAAHLPYPAYQQDGAALEQALERLLESAPQAVLMDVSREDDLAAIGALLRRQAARAPLLAVGPSSVAQAWCADRARLPGRPALGPKPGPVLVLAGSLSPVTRAQVEAASGYRHLTLDPARLAADAGAIQALVREAGRLLDAGQDVLLLTETPRDTPLPPGEAAAATARLLAAAMRERPVRRLGIAGGDTSSIGVQALDLWGLSHAGTIAPGVALCHGHSDDPALHGVEIMLKGGQMGAPDLLAQFRA</sequence>
<evidence type="ECO:0000256" key="1">
    <source>
        <dbReference type="ARBA" id="ARBA00005715"/>
    </source>
</evidence>
<keyword evidence="3" id="KW-0547">Nucleotide-binding</keyword>
<comment type="caution">
    <text evidence="9">The sequence shown here is derived from an EMBL/GenBank/DDBJ whole genome shotgun (WGS) entry which is preliminary data.</text>
</comment>
<keyword evidence="5" id="KW-0067">ATP-binding</keyword>
<feature type="domain" description="Four-carbon acid sugar kinase N-terminal" evidence="7">
    <location>
        <begin position="7"/>
        <end position="245"/>
    </location>
</feature>
<keyword evidence="10" id="KW-1185">Reference proteome</keyword>
<evidence type="ECO:0000256" key="3">
    <source>
        <dbReference type="ARBA" id="ARBA00022741"/>
    </source>
</evidence>
<organism evidence="9 10">
    <name type="scientific">Teichococcus aerophilus</name>
    <dbReference type="NCBI Taxonomy" id="1224513"/>
    <lineage>
        <taxon>Bacteria</taxon>
        <taxon>Pseudomonadati</taxon>
        <taxon>Pseudomonadota</taxon>
        <taxon>Alphaproteobacteria</taxon>
        <taxon>Acetobacterales</taxon>
        <taxon>Roseomonadaceae</taxon>
        <taxon>Roseomonas</taxon>
    </lineage>
</organism>
<dbReference type="InterPro" id="IPR042213">
    <property type="entry name" value="NBD_C_sf"/>
</dbReference>
<evidence type="ECO:0000256" key="4">
    <source>
        <dbReference type="ARBA" id="ARBA00022777"/>
    </source>
</evidence>
<comment type="similarity">
    <text evidence="1">Belongs to the four-carbon acid sugar kinase family.</text>
</comment>
<protein>
    <submittedName>
        <fullName evidence="9">Four-carbon acid sugar kinase family protein</fullName>
    </submittedName>
</protein>
<keyword evidence="6" id="KW-0119">Carbohydrate metabolism</keyword>
<keyword evidence="2" id="KW-0808">Transferase</keyword>
<dbReference type="SUPFAM" id="SSF142764">
    <property type="entry name" value="YgbK-like"/>
    <property type="match status" value="1"/>
</dbReference>
<evidence type="ECO:0000256" key="5">
    <source>
        <dbReference type="ARBA" id="ARBA00022840"/>
    </source>
</evidence>
<dbReference type="Pfam" id="PF17042">
    <property type="entry name" value="NBD_C"/>
    <property type="match status" value="1"/>
</dbReference>
<dbReference type="Proteomes" id="UP000626026">
    <property type="component" value="Unassembled WGS sequence"/>
</dbReference>
<dbReference type="EMBL" id="JACTVA010000001">
    <property type="protein sequence ID" value="MBC9205274.1"/>
    <property type="molecule type" value="Genomic_DNA"/>
</dbReference>
<evidence type="ECO:0000313" key="10">
    <source>
        <dbReference type="Proteomes" id="UP000626026"/>
    </source>
</evidence>
<dbReference type="Gene3D" id="3.40.980.20">
    <property type="entry name" value="Four-carbon acid sugar kinase, nucleotide binding domain"/>
    <property type="match status" value="1"/>
</dbReference>
<keyword evidence="4 9" id="KW-0418">Kinase</keyword>
<proteinExistence type="inferred from homology"/>
<evidence type="ECO:0000259" key="7">
    <source>
        <dbReference type="Pfam" id="PF07005"/>
    </source>
</evidence>
<evidence type="ECO:0000256" key="6">
    <source>
        <dbReference type="ARBA" id="ARBA00023277"/>
    </source>
</evidence>
<evidence type="ECO:0000313" key="9">
    <source>
        <dbReference type="EMBL" id="MBC9205274.1"/>
    </source>
</evidence>
<evidence type="ECO:0000256" key="2">
    <source>
        <dbReference type="ARBA" id="ARBA00022679"/>
    </source>
</evidence>
<evidence type="ECO:0000259" key="8">
    <source>
        <dbReference type="Pfam" id="PF17042"/>
    </source>
</evidence>
<feature type="domain" description="Four-carbon acid sugar kinase nucleotide binding" evidence="8">
    <location>
        <begin position="267"/>
        <end position="418"/>
    </location>
</feature>
<gene>
    <name evidence="9" type="ORF">IBL26_00385</name>
</gene>
<accession>A0ABR7RFD6</accession>